<feature type="non-terminal residue" evidence="1">
    <location>
        <position position="211"/>
    </location>
</feature>
<accession>A0AAQ3WF47</accession>
<reference evidence="1 2" key="1">
    <citation type="submission" date="2024-02" db="EMBL/GenBank/DDBJ databases">
        <title>High-quality chromosome-scale genome assembly of Pensacola bahiagrass (Paspalum notatum Flugge var. saurae).</title>
        <authorList>
            <person name="Vega J.M."/>
            <person name="Podio M."/>
            <person name="Orjuela J."/>
            <person name="Siena L.A."/>
            <person name="Pessino S.C."/>
            <person name="Combes M.C."/>
            <person name="Mariac C."/>
            <person name="Albertini E."/>
            <person name="Pupilli F."/>
            <person name="Ortiz J.P.A."/>
            <person name="Leblanc O."/>
        </authorList>
    </citation>
    <scope>NUCLEOTIDE SEQUENCE [LARGE SCALE GENOMIC DNA]</scope>
    <source>
        <strain evidence="1">R1</strain>
        <tissue evidence="1">Leaf</tissue>
    </source>
</reference>
<gene>
    <name evidence="1" type="ORF">U9M48_009432</name>
</gene>
<dbReference type="EMBL" id="CP144746">
    <property type="protein sequence ID" value="WVZ59263.1"/>
    <property type="molecule type" value="Genomic_DNA"/>
</dbReference>
<organism evidence="1 2">
    <name type="scientific">Paspalum notatum var. saurae</name>
    <dbReference type="NCBI Taxonomy" id="547442"/>
    <lineage>
        <taxon>Eukaryota</taxon>
        <taxon>Viridiplantae</taxon>
        <taxon>Streptophyta</taxon>
        <taxon>Embryophyta</taxon>
        <taxon>Tracheophyta</taxon>
        <taxon>Spermatophyta</taxon>
        <taxon>Magnoliopsida</taxon>
        <taxon>Liliopsida</taxon>
        <taxon>Poales</taxon>
        <taxon>Poaceae</taxon>
        <taxon>PACMAD clade</taxon>
        <taxon>Panicoideae</taxon>
        <taxon>Andropogonodae</taxon>
        <taxon>Paspaleae</taxon>
        <taxon>Paspalinae</taxon>
        <taxon>Paspalum</taxon>
    </lineage>
</organism>
<sequence>LDSAPRLIFCRSEEPFVFTEDGDDEGNEVSPLQVVYLDSIDFGDRQVLGGMPQIAVWKHDMIKLYSELASSNLSNENAVDLGGAHCTFWSLGQSLRPRGFVNNFIDQRSITSTPGKMNNLMNIFPDGWVTLTPCEVNYLGLRYGACDRLLYVVTDGVVEFDKIYRIIRVVEEITGSSKFKVCRDHAGNYFVSYESLIDTYKFDHAALSVSK</sequence>
<protein>
    <submittedName>
        <fullName evidence="1">Uncharacterized protein</fullName>
    </submittedName>
</protein>
<name>A0AAQ3WF47_PASNO</name>
<dbReference type="Proteomes" id="UP001341281">
    <property type="component" value="Chromosome 02"/>
</dbReference>
<dbReference type="AlphaFoldDB" id="A0AAQ3WF47"/>
<keyword evidence="2" id="KW-1185">Reference proteome</keyword>
<proteinExistence type="predicted"/>
<evidence type="ECO:0000313" key="2">
    <source>
        <dbReference type="Proteomes" id="UP001341281"/>
    </source>
</evidence>
<evidence type="ECO:0000313" key="1">
    <source>
        <dbReference type="EMBL" id="WVZ59263.1"/>
    </source>
</evidence>